<name>A0A5S4G3J9_9ACTN</name>
<keyword evidence="3 6" id="KW-0812">Transmembrane</keyword>
<dbReference type="InterPro" id="IPR007267">
    <property type="entry name" value="GtrA_DPMS_TM"/>
</dbReference>
<evidence type="ECO:0000259" key="7">
    <source>
        <dbReference type="Pfam" id="PF04138"/>
    </source>
</evidence>
<dbReference type="Proteomes" id="UP000306628">
    <property type="component" value="Unassembled WGS sequence"/>
</dbReference>
<proteinExistence type="inferred from homology"/>
<evidence type="ECO:0000256" key="4">
    <source>
        <dbReference type="ARBA" id="ARBA00022989"/>
    </source>
</evidence>
<feature type="domain" description="GtrA/DPMS transmembrane" evidence="7">
    <location>
        <begin position="10"/>
        <end position="127"/>
    </location>
</feature>
<evidence type="ECO:0000256" key="2">
    <source>
        <dbReference type="ARBA" id="ARBA00009399"/>
    </source>
</evidence>
<evidence type="ECO:0000256" key="1">
    <source>
        <dbReference type="ARBA" id="ARBA00004141"/>
    </source>
</evidence>
<dbReference type="AlphaFoldDB" id="A0A5S4G3J9"/>
<feature type="transmembrane region" description="Helical" evidence="6">
    <location>
        <begin position="38"/>
        <end position="55"/>
    </location>
</feature>
<dbReference type="GO" id="GO:0000271">
    <property type="term" value="P:polysaccharide biosynthetic process"/>
    <property type="evidence" value="ECO:0007669"/>
    <property type="project" value="InterPro"/>
</dbReference>
<dbReference type="InterPro" id="IPR051401">
    <property type="entry name" value="GtrA_CellWall_Glycosyl"/>
</dbReference>
<comment type="subcellular location">
    <subcellularLocation>
        <location evidence="1">Membrane</location>
        <topology evidence="1">Multi-pass membrane protein</topology>
    </subcellularLocation>
</comment>
<dbReference type="OrthoDB" id="5190297at2"/>
<dbReference type="GO" id="GO:0005886">
    <property type="term" value="C:plasma membrane"/>
    <property type="evidence" value="ECO:0007669"/>
    <property type="project" value="TreeGrafter"/>
</dbReference>
<dbReference type="Pfam" id="PF04138">
    <property type="entry name" value="GtrA_DPMS_TM"/>
    <property type="match status" value="1"/>
</dbReference>
<reference evidence="8 9" key="1">
    <citation type="submission" date="2019-05" db="EMBL/GenBank/DDBJ databases">
        <title>Draft genome sequence of Nonomuraea zeae DSM 100528.</title>
        <authorList>
            <person name="Saricaoglu S."/>
            <person name="Isik K."/>
        </authorList>
    </citation>
    <scope>NUCLEOTIDE SEQUENCE [LARGE SCALE GENOMIC DNA]</scope>
    <source>
        <strain evidence="8 9">DSM 100528</strain>
    </source>
</reference>
<dbReference type="PANTHER" id="PTHR38459">
    <property type="entry name" value="PROPHAGE BACTOPRENOL-LINKED GLUCOSE TRANSLOCASE HOMOLOG"/>
    <property type="match status" value="1"/>
</dbReference>
<dbReference type="EMBL" id="VCKX01000164">
    <property type="protein sequence ID" value="TMR27585.1"/>
    <property type="molecule type" value="Genomic_DNA"/>
</dbReference>
<protein>
    <submittedName>
        <fullName evidence="8">GtrA family protein</fullName>
    </submittedName>
</protein>
<evidence type="ECO:0000256" key="6">
    <source>
        <dbReference type="SAM" id="Phobius"/>
    </source>
</evidence>
<feature type="transmembrane region" description="Helical" evidence="6">
    <location>
        <begin position="12"/>
        <end position="32"/>
    </location>
</feature>
<comment type="caution">
    <text evidence="8">The sequence shown here is derived from an EMBL/GenBank/DDBJ whole genome shotgun (WGS) entry which is preliminary data.</text>
</comment>
<organism evidence="8 9">
    <name type="scientific">Nonomuraea zeae</name>
    <dbReference type="NCBI Taxonomy" id="1642303"/>
    <lineage>
        <taxon>Bacteria</taxon>
        <taxon>Bacillati</taxon>
        <taxon>Actinomycetota</taxon>
        <taxon>Actinomycetes</taxon>
        <taxon>Streptosporangiales</taxon>
        <taxon>Streptosporangiaceae</taxon>
        <taxon>Nonomuraea</taxon>
    </lineage>
</organism>
<keyword evidence="4 6" id="KW-1133">Transmembrane helix</keyword>
<evidence type="ECO:0000256" key="3">
    <source>
        <dbReference type="ARBA" id="ARBA00022692"/>
    </source>
</evidence>
<keyword evidence="5 6" id="KW-0472">Membrane</keyword>
<evidence type="ECO:0000313" key="8">
    <source>
        <dbReference type="EMBL" id="TMR27585.1"/>
    </source>
</evidence>
<comment type="similarity">
    <text evidence="2">Belongs to the GtrA family.</text>
</comment>
<evidence type="ECO:0000256" key="5">
    <source>
        <dbReference type="ARBA" id="ARBA00023136"/>
    </source>
</evidence>
<sequence length="150" mass="16213">MTCTILRILRFVTVGSFCFSFQYVCAVLLAGLGAPWPLSNAAGFLLSAQLNFLLSSGWTWRDRPPGWARSALRRRWASYNATAVLALAINTAVFSVSYRALGALPAAALGVLTGSVANYLICDRAVFRMRRSRWVRPGAGVAVAAEAQGR</sequence>
<accession>A0A5S4G3J9</accession>
<keyword evidence="9" id="KW-1185">Reference proteome</keyword>
<gene>
    <name evidence="8" type="ORF">ETD85_38640</name>
</gene>
<evidence type="ECO:0000313" key="9">
    <source>
        <dbReference type="Proteomes" id="UP000306628"/>
    </source>
</evidence>
<feature type="transmembrane region" description="Helical" evidence="6">
    <location>
        <begin position="76"/>
        <end position="96"/>
    </location>
</feature>
<dbReference type="PANTHER" id="PTHR38459:SF1">
    <property type="entry name" value="PROPHAGE BACTOPRENOL-LINKED GLUCOSE TRANSLOCASE HOMOLOG"/>
    <property type="match status" value="1"/>
</dbReference>
<feature type="transmembrane region" description="Helical" evidence="6">
    <location>
        <begin position="102"/>
        <end position="121"/>
    </location>
</feature>